<feature type="chain" id="PRO_5014707339" description="Ig-like domain-containing protein" evidence="1">
    <location>
        <begin position="37"/>
        <end position="804"/>
    </location>
</feature>
<evidence type="ECO:0008006" key="4">
    <source>
        <dbReference type="Google" id="ProtNLM"/>
    </source>
</evidence>
<feature type="signal peptide" evidence="1">
    <location>
        <begin position="1"/>
        <end position="36"/>
    </location>
</feature>
<reference evidence="2 3" key="1">
    <citation type="submission" date="2017-11" db="EMBL/GenBank/DDBJ databases">
        <title>Taxonomic description and genome sequences of Spirosoma HA7 sp. nov., isolated from pollen microhabitat of Corylus avellana.</title>
        <authorList>
            <person name="Ambika Manirajan B."/>
            <person name="Suarez C."/>
            <person name="Ratering S."/>
            <person name="Geissler-Plaum R."/>
            <person name="Cardinale M."/>
            <person name="Sylvia S."/>
        </authorList>
    </citation>
    <scope>NUCLEOTIDE SEQUENCE [LARGE SCALE GENOMIC DNA]</scope>
    <source>
        <strain evidence="2 3">HA7</strain>
    </source>
</reference>
<dbReference type="InterPro" id="IPR015943">
    <property type="entry name" value="WD40/YVTN_repeat-like_dom_sf"/>
</dbReference>
<keyword evidence="3" id="KW-1185">Reference proteome</keyword>
<sequence length="804" mass="86185">MDYIYAKRKRLITSRSSIRVLLFLLAFSCIGGSGNAQSTNNYTNWYFGDGAGVTFGSGTVQALTTGKLHSKEGCASISDANGQLLFYTDGQTIWNRNHDVMPGATGLGGSNSSTQSALIVPYQNSTAQFYVFSVAAEADQTGVQYAIVNMTLDDGRGGLEMKNKPVVAPATEKITAINHCNNLNHWIITHERGNNVFRVNLLNDNGLIPTATMYRVGSTHSSGKGYMKPSHDGRKLAVAVSGGEQGGFLEVFDFDNKTGAISKPVKLEIPESRGAYGVEFSPDNKLLYLSTTSSKTIYQFTVDGLAIQTALSVKSQQGTSLGVGALQLGPDGKLYGAIPGEGYLLAINQPNQVGAGCGLVSKAIYLGGRIAEAGLPFVLDEIPLLPPGLTITLTKQAGCNKYVLDSQPVNLDPAYLIYQWYVNGVAVAGGNGPTLQPAKSGTYTLKVRETKCRDIQQFSNEMPVTLVEVNPTVTATPDSCGTFRLAAHANGGNIVWRGPGINPANSHLDSMIIAGVNGNRTYQVRVSDPGDSTCSFQKEVSFAFTVPPAFQLNPSSRSSCGDSLLITATPTPDWNTFQWLLPDGSKVTGKSITARQSGVYKLTAQSTASGCRSETSVTVALNPIPVLQLAFHQIDTCFANASIGYVDLDAGTVMNGRFTWTKEGSVIGTSQRQEVREFGIFTVSVRTPAGCSANDSVRVVSTCPPLPPLMSIPDAFTPNGDGMNETLVIFASGIDQLRLFIYNRWGEVIYSGMEVSPKPSGWKTWDGTYNDKPVEGGIYNYRLEMQSVAIPVPMVRRGIIQVIR</sequence>
<gene>
    <name evidence="2" type="ORF">CWM47_13845</name>
</gene>
<dbReference type="AlphaFoldDB" id="A0A2K8YYV6"/>
<organism evidence="2 3">
    <name type="scientific">Spirosoma pollinicola</name>
    <dbReference type="NCBI Taxonomy" id="2057025"/>
    <lineage>
        <taxon>Bacteria</taxon>
        <taxon>Pseudomonadati</taxon>
        <taxon>Bacteroidota</taxon>
        <taxon>Cytophagia</taxon>
        <taxon>Cytophagales</taxon>
        <taxon>Cytophagaceae</taxon>
        <taxon>Spirosoma</taxon>
    </lineage>
</organism>
<dbReference type="Proteomes" id="UP000232883">
    <property type="component" value="Chromosome"/>
</dbReference>
<keyword evidence="1" id="KW-0732">Signal</keyword>
<dbReference type="Pfam" id="PF13585">
    <property type="entry name" value="CHU_C"/>
    <property type="match status" value="1"/>
</dbReference>
<evidence type="ECO:0000313" key="2">
    <source>
        <dbReference type="EMBL" id="AUD02820.1"/>
    </source>
</evidence>
<evidence type="ECO:0000256" key="1">
    <source>
        <dbReference type="SAM" id="SignalP"/>
    </source>
</evidence>
<dbReference type="Gene3D" id="2.130.10.10">
    <property type="entry name" value="YVTN repeat-like/Quinoprotein amine dehydrogenase"/>
    <property type="match status" value="1"/>
</dbReference>
<dbReference type="KEGG" id="spir:CWM47_13845"/>
<dbReference type="EMBL" id="CP025096">
    <property type="protein sequence ID" value="AUD02820.1"/>
    <property type="molecule type" value="Genomic_DNA"/>
</dbReference>
<name>A0A2K8YYV6_9BACT</name>
<proteinExistence type="predicted"/>
<accession>A0A2K8YYV6</accession>
<dbReference type="RefSeq" id="WP_100988536.1">
    <property type="nucleotide sequence ID" value="NZ_CP025096.1"/>
</dbReference>
<dbReference type="OrthoDB" id="9765926at2"/>
<dbReference type="SUPFAM" id="SSF75011">
    <property type="entry name" value="3-carboxy-cis,cis-mucoante lactonizing enzyme"/>
    <property type="match status" value="1"/>
</dbReference>
<protein>
    <recommendedName>
        <fullName evidence="4">Ig-like domain-containing protein</fullName>
    </recommendedName>
</protein>
<dbReference type="NCBIfam" id="TIGR04131">
    <property type="entry name" value="Bac_Flav_CTERM"/>
    <property type="match status" value="1"/>
</dbReference>
<evidence type="ECO:0000313" key="3">
    <source>
        <dbReference type="Proteomes" id="UP000232883"/>
    </source>
</evidence>
<dbReference type="InterPro" id="IPR026341">
    <property type="entry name" value="T9SS_type_B"/>
</dbReference>